<dbReference type="Proteomes" id="UP000217199">
    <property type="component" value="Unassembled WGS sequence"/>
</dbReference>
<keyword evidence="3" id="KW-1185">Reference proteome</keyword>
<evidence type="ECO:0000256" key="1">
    <source>
        <dbReference type="SAM" id="MobiDB-lite"/>
    </source>
</evidence>
<protein>
    <submittedName>
        <fullName evidence="2">Uncharacterized protein</fullName>
    </submittedName>
</protein>
<dbReference type="AlphaFoldDB" id="A0A286UTM1"/>
<comment type="caution">
    <text evidence="2">The sequence shown here is derived from an EMBL/GenBank/DDBJ whole genome shotgun (WGS) entry which is preliminary data.</text>
</comment>
<feature type="region of interest" description="Disordered" evidence="1">
    <location>
        <begin position="49"/>
        <end position="71"/>
    </location>
</feature>
<dbReference type="EMBL" id="NBII01000002">
    <property type="protein sequence ID" value="PAV22815.1"/>
    <property type="molecule type" value="Genomic_DNA"/>
</dbReference>
<reference evidence="2 3" key="1">
    <citation type="journal article" date="2017" name="Mol. Ecol.">
        <title>Comparative and population genomic landscape of Phellinus noxius: A hypervariable fungus causing root rot in trees.</title>
        <authorList>
            <person name="Chung C.L."/>
            <person name="Lee T.J."/>
            <person name="Akiba M."/>
            <person name="Lee H.H."/>
            <person name="Kuo T.H."/>
            <person name="Liu D."/>
            <person name="Ke H.M."/>
            <person name="Yokoi T."/>
            <person name="Roa M.B."/>
            <person name="Lu M.J."/>
            <person name="Chang Y.Y."/>
            <person name="Ann P.J."/>
            <person name="Tsai J.N."/>
            <person name="Chen C.Y."/>
            <person name="Tzean S.S."/>
            <person name="Ota Y."/>
            <person name="Hattori T."/>
            <person name="Sahashi N."/>
            <person name="Liou R.F."/>
            <person name="Kikuchi T."/>
            <person name="Tsai I.J."/>
        </authorList>
    </citation>
    <scope>NUCLEOTIDE SEQUENCE [LARGE SCALE GENOMIC DNA]</scope>
    <source>
        <strain evidence="2 3">FFPRI411160</strain>
    </source>
</reference>
<accession>A0A286UTM1</accession>
<evidence type="ECO:0000313" key="3">
    <source>
        <dbReference type="Proteomes" id="UP000217199"/>
    </source>
</evidence>
<organism evidence="2 3">
    <name type="scientific">Pyrrhoderma noxium</name>
    <dbReference type="NCBI Taxonomy" id="2282107"/>
    <lineage>
        <taxon>Eukaryota</taxon>
        <taxon>Fungi</taxon>
        <taxon>Dikarya</taxon>
        <taxon>Basidiomycota</taxon>
        <taxon>Agaricomycotina</taxon>
        <taxon>Agaricomycetes</taxon>
        <taxon>Hymenochaetales</taxon>
        <taxon>Hymenochaetaceae</taxon>
        <taxon>Pyrrhoderma</taxon>
    </lineage>
</organism>
<proteinExistence type="predicted"/>
<dbReference type="InParanoid" id="A0A286UTM1"/>
<evidence type="ECO:0000313" key="2">
    <source>
        <dbReference type="EMBL" id="PAV22815.1"/>
    </source>
</evidence>
<name>A0A286UTM1_9AGAM</name>
<sequence length="71" mass="7734">MSYAPQPTSPSSNFFALASPTAFSFAAQQSSPRDAYNMYADLRSLSSASHTARGHHGHSGQGLSLRKKFWK</sequence>
<gene>
    <name evidence="2" type="ORF">PNOK_0277200</name>
</gene>